<feature type="non-terminal residue" evidence="1">
    <location>
        <position position="1"/>
    </location>
</feature>
<dbReference type="PANTHER" id="PTHR11692:SF0">
    <property type="entry name" value="BIFUNCTIONAL PURINE BIOSYNTHESIS PROTEIN ATIC"/>
    <property type="match status" value="1"/>
</dbReference>
<accession>A0A383A997</accession>
<dbReference type="SUPFAM" id="SSF53927">
    <property type="entry name" value="Cytidine deaminase-like"/>
    <property type="match status" value="1"/>
</dbReference>
<dbReference type="Gene3D" id="3.40.140.20">
    <property type="match status" value="1"/>
</dbReference>
<feature type="non-terminal residue" evidence="1">
    <location>
        <position position="253"/>
    </location>
</feature>
<dbReference type="AlphaFoldDB" id="A0A383A997"/>
<dbReference type="GO" id="GO:0003937">
    <property type="term" value="F:IMP cyclohydrolase activity"/>
    <property type="evidence" value="ECO:0007669"/>
    <property type="project" value="InterPro"/>
</dbReference>
<dbReference type="PANTHER" id="PTHR11692">
    <property type="entry name" value="BIFUNCTIONAL PURINE BIOSYNTHESIS PROTEIN PURH"/>
    <property type="match status" value="1"/>
</dbReference>
<dbReference type="GO" id="GO:0006189">
    <property type="term" value="P:'de novo' IMP biosynthetic process"/>
    <property type="evidence" value="ECO:0007669"/>
    <property type="project" value="TreeGrafter"/>
</dbReference>
<dbReference type="InterPro" id="IPR024051">
    <property type="entry name" value="AICAR_Tfase_dup_dom_sf"/>
</dbReference>
<dbReference type="SMART" id="SM00798">
    <property type="entry name" value="AICARFT_IMPCHas"/>
    <property type="match status" value="1"/>
</dbReference>
<name>A0A383A997_9ZZZZ</name>
<dbReference type="InterPro" id="IPR016193">
    <property type="entry name" value="Cytidine_deaminase-like"/>
</dbReference>
<dbReference type="Gene3D" id="3.40.50.1380">
    <property type="entry name" value="Methylglyoxal synthase-like domain"/>
    <property type="match status" value="1"/>
</dbReference>
<gene>
    <name evidence="1" type="ORF">METZ01_LOCUS456492</name>
</gene>
<protein>
    <submittedName>
        <fullName evidence="1">Uncharacterized protein</fullName>
    </submittedName>
</protein>
<organism evidence="1">
    <name type="scientific">marine metagenome</name>
    <dbReference type="NCBI Taxonomy" id="408172"/>
    <lineage>
        <taxon>unclassified sequences</taxon>
        <taxon>metagenomes</taxon>
        <taxon>ecological metagenomes</taxon>
    </lineage>
</organism>
<dbReference type="GO" id="GO:0004643">
    <property type="term" value="F:phosphoribosylaminoimidazolecarboxamide formyltransferase activity"/>
    <property type="evidence" value="ECO:0007669"/>
    <property type="project" value="InterPro"/>
</dbReference>
<dbReference type="InterPro" id="IPR002695">
    <property type="entry name" value="PurH-like"/>
</dbReference>
<dbReference type="GO" id="GO:0005829">
    <property type="term" value="C:cytosol"/>
    <property type="evidence" value="ECO:0007669"/>
    <property type="project" value="TreeGrafter"/>
</dbReference>
<proteinExistence type="predicted"/>
<sequence>ITYPLSEGNDVGGHTLLALAAKGSRIVVSDYDDMRKVVEQIQTKGMLKPGFHADLIRKAYGKISKHYYSLYESTTQNADGKPKAVIERVPLKEGENPYQIPADLLISDSSDELSLANFERVSGELPCFTNVADLDSILKIICSLSEVFRVNFNKVPYILIAAKHGNPCGLGIDWKSPELAIELALYGNPTAVWGGEVITNFQVEKATSQMLLSSVRRKKMLDNPNWMLDLVAAPLFDDEAIEILGRREGRKLY</sequence>
<evidence type="ECO:0000313" key="1">
    <source>
        <dbReference type="EMBL" id="SVE03638.1"/>
    </source>
</evidence>
<reference evidence="1" key="1">
    <citation type="submission" date="2018-05" db="EMBL/GenBank/DDBJ databases">
        <authorList>
            <person name="Lanie J.A."/>
            <person name="Ng W.-L."/>
            <person name="Kazmierczak K.M."/>
            <person name="Andrzejewski T.M."/>
            <person name="Davidsen T.M."/>
            <person name="Wayne K.J."/>
            <person name="Tettelin H."/>
            <person name="Glass J.I."/>
            <person name="Rusch D."/>
            <person name="Podicherti R."/>
            <person name="Tsui H.-C.T."/>
            <person name="Winkler M.E."/>
        </authorList>
    </citation>
    <scope>NUCLEOTIDE SEQUENCE</scope>
</reference>
<dbReference type="Pfam" id="PF01808">
    <property type="entry name" value="AICARFT_IMPCHas"/>
    <property type="match status" value="1"/>
</dbReference>
<dbReference type="InterPro" id="IPR036914">
    <property type="entry name" value="MGS-like_dom_sf"/>
</dbReference>
<dbReference type="EMBL" id="UINC01189790">
    <property type="protein sequence ID" value="SVE03638.1"/>
    <property type="molecule type" value="Genomic_DNA"/>
</dbReference>